<reference evidence="2" key="1">
    <citation type="submission" date="2021-01" db="EMBL/GenBank/DDBJ databases">
        <authorList>
            <person name="Corre E."/>
            <person name="Pelletier E."/>
            <person name="Niang G."/>
            <person name="Scheremetjew M."/>
            <person name="Finn R."/>
            <person name="Kale V."/>
            <person name="Holt S."/>
            <person name="Cochrane G."/>
            <person name="Meng A."/>
            <person name="Brown T."/>
            <person name="Cohen L."/>
        </authorList>
    </citation>
    <scope>NUCLEOTIDE SEQUENCE</scope>
    <source>
        <strain evidence="2">CCMP219</strain>
    </source>
</reference>
<dbReference type="EMBL" id="HBEC01044060">
    <property type="protein sequence ID" value="CAD8310118.1"/>
    <property type="molecule type" value="Transcribed_RNA"/>
</dbReference>
<organism evidence="2">
    <name type="scientific">Chlamydomonas euryale</name>
    <dbReference type="NCBI Taxonomy" id="1486919"/>
    <lineage>
        <taxon>Eukaryota</taxon>
        <taxon>Viridiplantae</taxon>
        <taxon>Chlorophyta</taxon>
        <taxon>core chlorophytes</taxon>
        <taxon>Chlorophyceae</taxon>
        <taxon>CS clade</taxon>
        <taxon>Chlamydomonadales</taxon>
        <taxon>Chlamydomonadaceae</taxon>
        <taxon>Chlamydomonas</taxon>
    </lineage>
</organism>
<accession>A0A7R9VZJ6</accession>
<gene>
    <name evidence="2" type="ORF">CEUR00632_LOCUS20529</name>
</gene>
<evidence type="ECO:0000256" key="1">
    <source>
        <dbReference type="SAM" id="SignalP"/>
    </source>
</evidence>
<protein>
    <recommendedName>
        <fullName evidence="3">Pherophorin domain-containing protein</fullName>
    </recommendedName>
</protein>
<dbReference type="AlphaFoldDB" id="A0A7R9VZJ6"/>
<name>A0A7R9VZJ6_9CHLO</name>
<keyword evidence="1" id="KW-0732">Signal</keyword>
<evidence type="ECO:0000313" key="2">
    <source>
        <dbReference type="EMBL" id="CAD8310118.1"/>
    </source>
</evidence>
<sequence length="131" mass="13354">MARCAAPRARLHAAMGATLLLVAVLCTSGAQALNLVSSAEGTVNIANGGLTTFGLNDPARGGSPVFQPGDGRSAEVDFSTIPGPTLIVQLGQVRCHPPAAFGFGCRRGSHTVTCTCNQGCMVRPVPLPLIV</sequence>
<evidence type="ECO:0008006" key="3">
    <source>
        <dbReference type="Google" id="ProtNLM"/>
    </source>
</evidence>
<feature type="signal peptide" evidence="1">
    <location>
        <begin position="1"/>
        <end position="32"/>
    </location>
</feature>
<feature type="chain" id="PRO_5030839798" description="Pherophorin domain-containing protein" evidence="1">
    <location>
        <begin position="33"/>
        <end position="131"/>
    </location>
</feature>
<proteinExistence type="predicted"/>